<comment type="caution">
    <text evidence="2">The sequence shown here is derived from an EMBL/GenBank/DDBJ whole genome shotgun (WGS) entry which is preliminary data.</text>
</comment>
<dbReference type="EMBL" id="JBFPER010000001">
    <property type="protein sequence ID" value="MEX0381539.1"/>
    <property type="molecule type" value="Genomic_DNA"/>
</dbReference>
<keyword evidence="1" id="KW-0732">Signal</keyword>
<feature type="chain" id="PRO_5045611504" description="Lactococcin 972 family bacteriocin" evidence="1">
    <location>
        <begin position="24"/>
        <end position="92"/>
    </location>
</feature>
<sequence length="92" mass="9951">MKKGIILTTMLLGGLAVASSVSAATVTNPNNGHSGSWNYGHDWRIVYTYSETGSTYYYHSASVDSTQSGSQRPGVRAHAEKIGGSGYYWWIS</sequence>
<gene>
    <name evidence="2" type="ORF">AB3K24_09390</name>
</gene>
<evidence type="ECO:0000256" key="1">
    <source>
        <dbReference type="SAM" id="SignalP"/>
    </source>
</evidence>
<evidence type="ECO:0000313" key="2">
    <source>
        <dbReference type="EMBL" id="MEX0381539.1"/>
    </source>
</evidence>
<reference evidence="2 3" key="1">
    <citation type="submission" date="2024-07" db="EMBL/GenBank/DDBJ databases">
        <authorList>
            <person name="Yun M."/>
        </authorList>
    </citation>
    <scope>NUCLEOTIDE SEQUENCE [LARGE SCALE GENOMIC DNA]</scope>
    <source>
        <strain evidence="2 3">MS01</strain>
    </source>
</reference>
<name>A0ABV3S6U8_9LACO</name>
<evidence type="ECO:0008006" key="4">
    <source>
        <dbReference type="Google" id="ProtNLM"/>
    </source>
</evidence>
<protein>
    <recommendedName>
        <fullName evidence="4">Lactococcin 972 family bacteriocin</fullName>
    </recommendedName>
</protein>
<proteinExistence type="predicted"/>
<dbReference type="Proteomes" id="UP001556617">
    <property type="component" value="Unassembled WGS sequence"/>
</dbReference>
<feature type="signal peptide" evidence="1">
    <location>
        <begin position="1"/>
        <end position="23"/>
    </location>
</feature>
<keyword evidence="3" id="KW-1185">Reference proteome</keyword>
<evidence type="ECO:0000313" key="3">
    <source>
        <dbReference type="Proteomes" id="UP001556617"/>
    </source>
</evidence>
<organism evidence="2 3">
    <name type="scientific">Leuconostoc aquikimchii</name>
    <dbReference type="NCBI Taxonomy" id="3236804"/>
    <lineage>
        <taxon>Bacteria</taxon>
        <taxon>Bacillati</taxon>
        <taxon>Bacillota</taxon>
        <taxon>Bacilli</taxon>
        <taxon>Lactobacillales</taxon>
        <taxon>Lactobacillaceae</taxon>
        <taxon>Leuconostoc</taxon>
    </lineage>
</organism>
<accession>A0ABV3S6U8</accession>
<dbReference type="RefSeq" id="WP_367975330.1">
    <property type="nucleotide sequence ID" value="NZ_JBFPEQ010000001.1"/>
</dbReference>